<dbReference type="AlphaFoldDB" id="A0AAN7K846"/>
<dbReference type="Proteomes" id="UP001345219">
    <property type="component" value="Chromosome 23"/>
</dbReference>
<accession>A0AAN7K846</accession>
<feature type="region of interest" description="Disordered" evidence="1">
    <location>
        <begin position="1"/>
        <end position="35"/>
    </location>
</feature>
<feature type="compositionally biased region" description="Basic and acidic residues" evidence="1">
    <location>
        <begin position="22"/>
        <end position="32"/>
    </location>
</feature>
<proteinExistence type="predicted"/>
<comment type="caution">
    <text evidence="2">The sequence shown here is derived from an EMBL/GenBank/DDBJ whole genome shotgun (WGS) entry which is preliminary data.</text>
</comment>
<evidence type="ECO:0000313" key="2">
    <source>
        <dbReference type="EMBL" id="KAK4761891.1"/>
    </source>
</evidence>
<evidence type="ECO:0000313" key="3">
    <source>
        <dbReference type="Proteomes" id="UP001345219"/>
    </source>
</evidence>
<sequence>MQSIVINHTLGRSGKTNDVPGDDDKQGKEIATEPHCSLEALTDGLNSSIGKGSELDNFELVRRRRRQTE</sequence>
<name>A0AAN7K846_9MYRT</name>
<organism evidence="2 3">
    <name type="scientific">Trapa incisa</name>
    <dbReference type="NCBI Taxonomy" id="236973"/>
    <lineage>
        <taxon>Eukaryota</taxon>
        <taxon>Viridiplantae</taxon>
        <taxon>Streptophyta</taxon>
        <taxon>Embryophyta</taxon>
        <taxon>Tracheophyta</taxon>
        <taxon>Spermatophyta</taxon>
        <taxon>Magnoliopsida</taxon>
        <taxon>eudicotyledons</taxon>
        <taxon>Gunneridae</taxon>
        <taxon>Pentapetalae</taxon>
        <taxon>rosids</taxon>
        <taxon>malvids</taxon>
        <taxon>Myrtales</taxon>
        <taxon>Lythraceae</taxon>
        <taxon>Trapa</taxon>
    </lineage>
</organism>
<reference evidence="2 3" key="1">
    <citation type="journal article" date="2023" name="Hortic Res">
        <title>Pangenome of water caltrop reveals structural variations and asymmetric subgenome divergence after allopolyploidization.</title>
        <authorList>
            <person name="Zhang X."/>
            <person name="Chen Y."/>
            <person name="Wang L."/>
            <person name="Yuan Y."/>
            <person name="Fang M."/>
            <person name="Shi L."/>
            <person name="Lu R."/>
            <person name="Comes H.P."/>
            <person name="Ma Y."/>
            <person name="Chen Y."/>
            <person name="Huang G."/>
            <person name="Zhou Y."/>
            <person name="Zheng Z."/>
            <person name="Qiu Y."/>
        </authorList>
    </citation>
    <scope>NUCLEOTIDE SEQUENCE [LARGE SCALE GENOMIC DNA]</scope>
    <source>
        <tissue evidence="2">Roots</tissue>
    </source>
</reference>
<gene>
    <name evidence="2" type="ORF">SAY87_029775</name>
</gene>
<dbReference type="EMBL" id="JAXIOK010000009">
    <property type="protein sequence ID" value="KAK4761891.1"/>
    <property type="molecule type" value="Genomic_DNA"/>
</dbReference>
<protein>
    <submittedName>
        <fullName evidence="2">Uncharacterized protein</fullName>
    </submittedName>
</protein>
<evidence type="ECO:0000256" key="1">
    <source>
        <dbReference type="SAM" id="MobiDB-lite"/>
    </source>
</evidence>
<keyword evidence="3" id="KW-1185">Reference proteome</keyword>